<organism evidence="1 2">
    <name type="scientific">Karstenula rhodostoma CBS 690.94</name>
    <dbReference type="NCBI Taxonomy" id="1392251"/>
    <lineage>
        <taxon>Eukaryota</taxon>
        <taxon>Fungi</taxon>
        <taxon>Dikarya</taxon>
        <taxon>Ascomycota</taxon>
        <taxon>Pezizomycotina</taxon>
        <taxon>Dothideomycetes</taxon>
        <taxon>Pleosporomycetidae</taxon>
        <taxon>Pleosporales</taxon>
        <taxon>Massarineae</taxon>
        <taxon>Didymosphaeriaceae</taxon>
        <taxon>Karstenula</taxon>
    </lineage>
</organism>
<sequence>MVEGTSEENMIRFIDLRNALMSKSSFLLQAASMQGSLQNPRAWPTPLCLSAAASWRYASGTRVLRANVCLR</sequence>
<proteinExistence type="predicted"/>
<name>A0A9P4UGH3_9PLEO</name>
<reference evidence="1" key="1">
    <citation type="journal article" date="2020" name="Stud. Mycol.">
        <title>101 Dothideomycetes genomes: a test case for predicting lifestyles and emergence of pathogens.</title>
        <authorList>
            <person name="Haridas S."/>
            <person name="Albert R."/>
            <person name="Binder M."/>
            <person name="Bloem J."/>
            <person name="Labutti K."/>
            <person name="Salamov A."/>
            <person name="Andreopoulos B."/>
            <person name="Baker S."/>
            <person name="Barry K."/>
            <person name="Bills G."/>
            <person name="Bluhm B."/>
            <person name="Cannon C."/>
            <person name="Castanera R."/>
            <person name="Culley D."/>
            <person name="Daum C."/>
            <person name="Ezra D."/>
            <person name="Gonzalez J."/>
            <person name="Henrissat B."/>
            <person name="Kuo A."/>
            <person name="Liang C."/>
            <person name="Lipzen A."/>
            <person name="Lutzoni F."/>
            <person name="Magnuson J."/>
            <person name="Mondo S."/>
            <person name="Nolan M."/>
            <person name="Ohm R."/>
            <person name="Pangilinan J."/>
            <person name="Park H.-J."/>
            <person name="Ramirez L."/>
            <person name="Alfaro M."/>
            <person name="Sun H."/>
            <person name="Tritt A."/>
            <person name="Yoshinaga Y."/>
            <person name="Zwiers L.-H."/>
            <person name="Turgeon B."/>
            <person name="Goodwin S."/>
            <person name="Spatafora J."/>
            <person name="Crous P."/>
            <person name="Grigoriev I."/>
        </authorList>
    </citation>
    <scope>NUCLEOTIDE SEQUENCE</scope>
    <source>
        <strain evidence="1">CBS 690.94</strain>
    </source>
</reference>
<dbReference type="AlphaFoldDB" id="A0A9P4UGH3"/>
<protein>
    <submittedName>
        <fullName evidence="1">Uncharacterized protein</fullName>
    </submittedName>
</protein>
<gene>
    <name evidence="1" type="ORF">P171DRAFT_427319</name>
</gene>
<evidence type="ECO:0000313" key="1">
    <source>
        <dbReference type="EMBL" id="KAF2451099.1"/>
    </source>
</evidence>
<dbReference type="EMBL" id="MU001493">
    <property type="protein sequence ID" value="KAF2451099.1"/>
    <property type="molecule type" value="Genomic_DNA"/>
</dbReference>
<evidence type="ECO:0000313" key="2">
    <source>
        <dbReference type="Proteomes" id="UP000799764"/>
    </source>
</evidence>
<accession>A0A9P4UGH3</accession>
<keyword evidence="2" id="KW-1185">Reference proteome</keyword>
<dbReference type="Proteomes" id="UP000799764">
    <property type="component" value="Unassembled WGS sequence"/>
</dbReference>
<comment type="caution">
    <text evidence="1">The sequence shown here is derived from an EMBL/GenBank/DDBJ whole genome shotgun (WGS) entry which is preliminary data.</text>
</comment>